<gene>
    <name evidence="1" type="ORF">GPNADHDJ_02956</name>
</gene>
<dbReference type="Proteomes" id="UP000515598">
    <property type="component" value="Chromosome"/>
</dbReference>
<dbReference type="EMBL" id="CP060025">
    <property type="protein sequence ID" value="QNG78737.1"/>
    <property type="molecule type" value="Genomic_DNA"/>
</dbReference>
<accession>A0AAX1IEL1</accession>
<evidence type="ECO:0008006" key="3">
    <source>
        <dbReference type="Google" id="ProtNLM"/>
    </source>
</evidence>
<reference evidence="1 2" key="1">
    <citation type="submission" date="2020-08" db="EMBL/GenBank/DDBJ databases">
        <title>Phenotypic and transcriptomic analysis of seven clinical Stenotrophomonas maltophilia isolates identify a small set of shared and commonly regulated genes involved in biofilm lifestyle.</title>
        <authorList>
            <person name="Alio I."/>
            <person name="Gudzuhn M."/>
            <person name="Streit W."/>
        </authorList>
    </citation>
    <scope>NUCLEOTIDE SEQUENCE [LARGE SCALE GENOMIC DNA]</scope>
    <source>
        <strain evidence="1 2">UHH_SKK55</strain>
    </source>
</reference>
<sequence>MPLKPALVAVTVNEAMSDTPPDHLAINPASPFHDAQALERGVGVRFNDVERDNVEEYSVSEGWIRVQAGKARDRRGNPMTIKVKGKVEVYFLDQKPE</sequence>
<proteinExistence type="predicted"/>
<evidence type="ECO:0000313" key="1">
    <source>
        <dbReference type="EMBL" id="QNG78737.1"/>
    </source>
</evidence>
<dbReference type="AlphaFoldDB" id="A0AAX1IEL1"/>
<dbReference type="InterPro" id="IPR021724">
    <property type="entry name" value="DUF3297"/>
</dbReference>
<organism evidence="1 2">
    <name type="scientific">Stenotrophomonas maltophilia</name>
    <name type="common">Pseudomonas maltophilia</name>
    <name type="synonym">Xanthomonas maltophilia</name>
    <dbReference type="NCBI Taxonomy" id="40324"/>
    <lineage>
        <taxon>Bacteria</taxon>
        <taxon>Pseudomonadati</taxon>
        <taxon>Pseudomonadota</taxon>
        <taxon>Gammaproteobacteria</taxon>
        <taxon>Lysobacterales</taxon>
        <taxon>Lysobacteraceae</taxon>
        <taxon>Stenotrophomonas</taxon>
        <taxon>Stenotrophomonas maltophilia group</taxon>
    </lineage>
</organism>
<name>A0AAX1IEL1_STEMA</name>
<dbReference type="Pfam" id="PF11730">
    <property type="entry name" value="DUF3297"/>
    <property type="match status" value="1"/>
</dbReference>
<evidence type="ECO:0000313" key="2">
    <source>
        <dbReference type="Proteomes" id="UP000515598"/>
    </source>
</evidence>
<protein>
    <recommendedName>
        <fullName evidence="3">Glutathione peroxidase</fullName>
    </recommendedName>
</protein>